<sequence length="1683" mass="197329">MFSKNTKFKKDTKKLQDAKVQFVKAESQLKFSENLINKNVSSLWKQSVNKLEVKRIVESLEASIKKEELVELKNVSIVKCLLDESLSDEKPEILHKISEKWFNRATIVIFSLKGEQVFIYWKTKELRNFLTFKDYNDESLNFDEDLRKFILEFLIVSLDNGHSGLNRCCTLSYYRNQIELHFLADSRDYNLLFIASEQGYASVVNSLLELGLSSEIPDVDVNPQTLAWNNRHFDVLLILLHANLTYPSSFNVENCSKEIKDFVEISNDLHESIIEQDEERINEIIQNYPNLRYFYNTNNESATKIALVNNLIDIYVILITNKIFLGSHENTEEVMKNIDYEDRRKIREIHFKELQDLPEKHINILVAHSFVGHDSHDVKKKLNLVINAFRVLNMIAGIKEVLMVTAASKKFCIIFDFNRDSVQLMDPTVDSSTAGLFYLSGRIYIGAKQLLDSKTEAFTFATLAHELSHYAMYLTYHNDANPYKKNDNKTMNEVEKISILCEEQKEKEDVILMVYSLYSKEQQHAELIVRIPHLIALYYDNHEKINSLRLIYEKLFNLYEKKIVPEMIESIPEIESKIEKEIEKKDQKISKLKRFFICFVVFGALVACLLGLIAYSLYTPNKKFNELSIFDQVLVKNSMVDYNNVIIKFSDIFSDENAYTSLTSAHIGQMIKGQTLNLSDPHLFYLNSFMKFKWENLAQKLKQKLLISNVTFQNEVIMLNQLNREAPEVFKCLNSTQIKNILNGNEFLIGKFVKNETKFYVERKFIYEDMEVIYSNYSAKNSNLSFKLFMNNFLNRSVKSIVQDIENYKKISTVIDPVNYNNSDIQSYFKDFDTIINETEKSKFFILSSEAGSGKTFTFVQFALKIKKMYPNRWVSYINLRDHANIFDAMKGKVRSKDDLLELLQKLLSVDTRNAFEFQLFKDRFMLGKIVLLWDGFDVIVPEYDDFILEVLRLIKLNTSIPQYISTRKIYSTILKNHLEIISHVLVPLDRQLQNEFLRKLLISKNVNESTISSKIGHITQIFNPIVSSNQALDRSSRELNTPSMLIITADISEEKDFKNNPNLYYIFGKFIEKKFDSFTNSSASIKTALLSSGKFTLTQFHQKYALKSIFLFVSFKMKINRLQIMKMKLPKNVGANDISQIGILYLTNENEFEFAHKSIAEFYFAQYIVDNIYNSNDIDNEAEVSLRLELFFAYLLSRNQRAEYITIFLEQFLLQPNDDSQYNFNYKISYLIRTKFKSRFLEIVKQSNKELVKFMIDFIKKDHELLTDLLGINQIETFYTSIYKPSLESCITKPDYIRSLMINYLSENEYKSFINGVNQRGIKLFGMFYCYQIDKKITSKELSLQDEMLNHTSFINFFDTLSLTLNQNEQIELYKSAVDPTIYFANLFKNEIFTNFSMSDYESIWETLQNLSNNNTVILKNALSDSIAMCLDKEILNTDELLSFLLNKMKELFDPQKIIDIFKTKKLLFRAIRKLNQFKKLWNFITENLSKPQQKGILENIYDKDNEDSGCYFKIYEFNTFTFCFTGFKIFHFALLVEQQETFNYVRKIYEEHFSKQDLQDIALSSIDIYLYMIVYESKESCCYFVLYLKNLFEGNYKILNNFLKGKHQQTSINLLENFKNFRPMKIPELKAFESLKNITESRDNSTYDYCDNLLKDVPQVVPSDDQKVLIKKGKSKNPFLP</sequence>
<evidence type="ECO:0000313" key="3">
    <source>
        <dbReference type="Proteomes" id="UP001153620"/>
    </source>
</evidence>
<name>A0A9N9RRX2_9DIPT</name>
<organism evidence="2 3">
    <name type="scientific">Chironomus riparius</name>
    <dbReference type="NCBI Taxonomy" id="315576"/>
    <lineage>
        <taxon>Eukaryota</taxon>
        <taxon>Metazoa</taxon>
        <taxon>Ecdysozoa</taxon>
        <taxon>Arthropoda</taxon>
        <taxon>Hexapoda</taxon>
        <taxon>Insecta</taxon>
        <taxon>Pterygota</taxon>
        <taxon>Neoptera</taxon>
        <taxon>Endopterygota</taxon>
        <taxon>Diptera</taxon>
        <taxon>Nematocera</taxon>
        <taxon>Chironomoidea</taxon>
        <taxon>Chironomidae</taxon>
        <taxon>Chironominae</taxon>
        <taxon>Chironomus</taxon>
    </lineage>
</organism>
<dbReference type="InterPro" id="IPR036770">
    <property type="entry name" value="Ankyrin_rpt-contain_sf"/>
</dbReference>
<gene>
    <name evidence="2" type="ORF">CHIRRI_LOCUS4992</name>
</gene>
<dbReference type="Proteomes" id="UP001153620">
    <property type="component" value="Chromosome 2"/>
</dbReference>
<proteinExistence type="predicted"/>
<accession>A0A9N9RRX2</accession>
<reference evidence="2" key="1">
    <citation type="submission" date="2022-01" db="EMBL/GenBank/DDBJ databases">
        <authorList>
            <person name="King R."/>
        </authorList>
    </citation>
    <scope>NUCLEOTIDE SEQUENCE</scope>
</reference>
<evidence type="ECO:0000313" key="2">
    <source>
        <dbReference type="EMBL" id="CAG9802076.1"/>
    </source>
</evidence>
<keyword evidence="1" id="KW-1133">Transmembrane helix</keyword>
<dbReference type="OrthoDB" id="7739966at2759"/>
<feature type="transmembrane region" description="Helical" evidence="1">
    <location>
        <begin position="595"/>
        <end position="618"/>
    </location>
</feature>
<keyword evidence="3" id="KW-1185">Reference proteome</keyword>
<reference evidence="2" key="2">
    <citation type="submission" date="2022-10" db="EMBL/GenBank/DDBJ databases">
        <authorList>
            <consortium name="ENA_rothamsted_submissions"/>
            <consortium name="culmorum"/>
            <person name="King R."/>
        </authorList>
    </citation>
    <scope>NUCLEOTIDE SEQUENCE</scope>
</reference>
<dbReference type="Gene3D" id="1.25.40.20">
    <property type="entry name" value="Ankyrin repeat-containing domain"/>
    <property type="match status" value="1"/>
</dbReference>
<keyword evidence="1" id="KW-0472">Membrane</keyword>
<keyword evidence="1" id="KW-0812">Transmembrane</keyword>
<evidence type="ECO:0000256" key="1">
    <source>
        <dbReference type="SAM" id="Phobius"/>
    </source>
</evidence>
<dbReference type="SUPFAM" id="SSF48403">
    <property type="entry name" value="Ankyrin repeat"/>
    <property type="match status" value="1"/>
</dbReference>
<dbReference type="EMBL" id="OU895878">
    <property type="protein sequence ID" value="CAG9802076.1"/>
    <property type="molecule type" value="Genomic_DNA"/>
</dbReference>
<protein>
    <submittedName>
        <fullName evidence="2">Uncharacterized protein</fullName>
    </submittedName>
</protein>